<evidence type="ECO:0000313" key="1">
    <source>
        <dbReference type="EMBL" id="MCW1926629.1"/>
    </source>
</evidence>
<proteinExistence type="predicted"/>
<reference evidence="1 2" key="1">
    <citation type="submission" date="2022-10" db="EMBL/GenBank/DDBJ databases">
        <title>Luteolibacter arcticus strain CCTCC AB 2014275, whole genome shotgun sequencing project.</title>
        <authorList>
            <person name="Zhao G."/>
            <person name="Shen L."/>
        </authorList>
    </citation>
    <scope>NUCLEOTIDE SEQUENCE [LARGE SCALE GENOMIC DNA]</scope>
    <source>
        <strain evidence="1 2">CCTCC AB 2014275</strain>
    </source>
</reference>
<evidence type="ECO:0008006" key="3">
    <source>
        <dbReference type="Google" id="ProtNLM"/>
    </source>
</evidence>
<organism evidence="1 2">
    <name type="scientific">Luteolibacter arcticus</name>
    <dbReference type="NCBI Taxonomy" id="1581411"/>
    <lineage>
        <taxon>Bacteria</taxon>
        <taxon>Pseudomonadati</taxon>
        <taxon>Verrucomicrobiota</taxon>
        <taxon>Verrucomicrobiia</taxon>
        <taxon>Verrucomicrobiales</taxon>
        <taxon>Verrucomicrobiaceae</taxon>
        <taxon>Luteolibacter</taxon>
    </lineage>
</organism>
<dbReference type="EMBL" id="JAPDDT010000032">
    <property type="protein sequence ID" value="MCW1926629.1"/>
    <property type="molecule type" value="Genomic_DNA"/>
</dbReference>
<dbReference type="RefSeq" id="WP_264490737.1">
    <property type="nucleotide sequence ID" value="NZ_JAPDDT010000032.1"/>
</dbReference>
<name>A0ABT3GSW9_9BACT</name>
<sequence length="128" mass="14580">MSWTLEATDQFLRDFEKLGPNEQAAIAFNLKVYEDALNQCKNPLHVQLGFLHPEPKGIKAVDQRGGAYPDGTKRPKMKETRAYTYSNLKSKTLHLLCVGGKGEREQARDIKFASREVEKILQESQQED</sequence>
<protein>
    <recommendedName>
        <fullName evidence="3">Addiction module toxin RelE</fullName>
    </recommendedName>
</protein>
<accession>A0ABT3GSW9</accession>
<keyword evidence="2" id="KW-1185">Reference proteome</keyword>
<comment type="caution">
    <text evidence="1">The sequence shown here is derived from an EMBL/GenBank/DDBJ whole genome shotgun (WGS) entry which is preliminary data.</text>
</comment>
<evidence type="ECO:0000313" key="2">
    <source>
        <dbReference type="Proteomes" id="UP001320876"/>
    </source>
</evidence>
<gene>
    <name evidence="1" type="ORF">OKA05_29015</name>
</gene>
<dbReference type="Proteomes" id="UP001320876">
    <property type="component" value="Unassembled WGS sequence"/>
</dbReference>